<dbReference type="KEGG" id="dpx:DAPPUDRAFT_306757"/>
<dbReference type="EMBL" id="GL732575">
    <property type="protein sequence ID" value="EFX75405.1"/>
    <property type="molecule type" value="Genomic_DNA"/>
</dbReference>
<proteinExistence type="predicted"/>
<evidence type="ECO:0000313" key="2">
    <source>
        <dbReference type="Proteomes" id="UP000000305"/>
    </source>
</evidence>
<accession>E9GYJ5</accession>
<protein>
    <submittedName>
        <fullName evidence="1">Uncharacterized protein</fullName>
    </submittedName>
</protein>
<evidence type="ECO:0000313" key="1">
    <source>
        <dbReference type="EMBL" id="EFX75405.1"/>
    </source>
</evidence>
<keyword evidence="2" id="KW-1185">Reference proteome</keyword>
<name>E9GYJ5_DAPPU</name>
<dbReference type="HOGENOM" id="CLU_2457062_0_0_1"/>
<organism evidence="1 2">
    <name type="scientific">Daphnia pulex</name>
    <name type="common">Water flea</name>
    <dbReference type="NCBI Taxonomy" id="6669"/>
    <lineage>
        <taxon>Eukaryota</taxon>
        <taxon>Metazoa</taxon>
        <taxon>Ecdysozoa</taxon>
        <taxon>Arthropoda</taxon>
        <taxon>Crustacea</taxon>
        <taxon>Branchiopoda</taxon>
        <taxon>Diplostraca</taxon>
        <taxon>Cladocera</taxon>
        <taxon>Anomopoda</taxon>
        <taxon>Daphniidae</taxon>
        <taxon>Daphnia</taxon>
    </lineage>
</organism>
<dbReference type="InParanoid" id="E9GYJ5"/>
<sequence>MAVRRAKSFYRSNKRLDLIQPPVSNRPPEVWARFRLNDSAPQMTTWNLNEKMASILLPVQTRCLQKLSLSRFRPSILNSQTEQIHKCSF</sequence>
<dbReference type="Proteomes" id="UP000000305">
    <property type="component" value="Unassembled WGS sequence"/>
</dbReference>
<dbReference type="AlphaFoldDB" id="E9GYJ5"/>
<reference evidence="1 2" key="1">
    <citation type="journal article" date="2011" name="Science">
        <title>The ecoresponsive genome of Daphnia pulex.</title>
        <authorList>
            <person name="Colbourne J.K."/>
            <person name="Pfrender M.E."/>
            <person name="Gilbert D."/>
            <person name="Thomas W.K."/>
            <person name="Tucker A."/>
            <person name="Oakley T.H."/>
            <person name="Tokishita S."/>
            <person name="Aerts A."/>
            <person name="Arnold G.J."/>
            <person name="Basu M.K."/>
            <person name="Bauer D.J."/>
            <person name="Caceres C.E."/>
            <person name="Carmel L."/>
            <person name="Casola C."/>
            <person name="Choi J.H."/>
            <person name="Detter J.C."/>
            <person name="Dong Q."/>
            <person name="Dusheyko S."/>
            <person name="Eads B.D."/>
            <person name="Frohlich T."/>
            <person name="Geiler-Samerotte K.A."/>
            <person name="Gerlach D."/>
            <person name="Hatcher P."/>
            <person name="Jogdeo S."/>
            <person name="Krijgsveld J."/>
            <person name="Kriventseva E.V."/>
            <person name="Kultz D."/>
            <person name="Laforsch C."/>
            <person name="Lindquist E."/>
            <person name="Lopez J."/>
            <person name="Manak J.R."/>
            <person name="Muller J."/>
            <person name="Pangilinan J."/>
            <person name="Patwardhan R.P."/>
            <person name="Pitluck S."/>
            <person name="Pritham E.J."/>
            <person name="Rechtsteiner A."/>
            <person name="Rho M."/>
            <person name="Rogozin I.B."/>
            <person name="Sakarya O."/>
            <person name="Salamov A."/>
            <person name="Schaack S."/>
            <person name="Shapiro H."/>
            <person name="Shiga Y."/>
            <person name="Skalitzky C."/>
            <person name="Smith Z."/>
            <person name="Souvorov A."/>
            <person name="Sung W."/>
            <person name="Tang Z."/>
            <person name="Tsuchiya D."/>
            <person name="Tu H."/>
            <person name="Vos H."/>
            <person name="Wang M."/>
            <person name="Wolf Y.I."/>
            <person name="Yamagata H."/>
            <person name="Yamada T."/>
            <person name="Ye Y."/>
            <person name="Shaw J.R."/>
            <person name="Andrews J."/>
            <person name="Crease T.J."/>
            <person name="Tang H."/>
            <person name="Lucas S.M."/>
            <person name="Robertson H.M."/>
            <person name="Bork P."/>
            <person name="Koonin E.V."/>
            <person name="Zdobnov E.M."/>
            <person name="Grigoriev I.V."/>
            <person name="Lynch M."/>
            <person name="Boore J.L."/>
        </authorList>
    </citation>
    <scope>NUCLEOTIDE SEQUENCE [LARGE SCALE GENOMIC DNA]</scope>
</reference>
<gene>
    <name evidence="1" type="ORF">DAPPUDRAFT_306757</name>
</gene>